<evidence type="ECO:0000256" key="6">
    <source>
        <dbReference type="ARBA" id="ARBA00022703"/>
    </source>
</evidence>
<proteinExistence type="inferred from homology"/>
<comment type="similarity">
    <text evidence="3">Belongs to the short-chain dehydrogenases/reductases (SDR) family.</text>
</comment>
<keyword evidence="9" id="KW-0333">Golgi apparatus</keyword>
<evidence type="ECO:0000256" key="7">
    <source>
        <dbReference type="ARBA" id="ARBA00022857"/>
    </source>
</evidence>
<keyword evidence="5" id="KW-0879">Wnt signaling pathway</keyword>
<dbReference type="GeneID" id="106157827"/>
<sequence>MATAGALDTDSEDEIPAGWEERVTLEGRVYYANHSTKSTQWEHPTTGKKKRITGELPYGWERKLKDNGQVYYVDHINEKVTYTDPRLAFAVEDTGNNLLEFKQRFDASSTAEQVLQGRDLTGKYVIVTGANGGIGFETARSMALHGAHVTLACRDMKKAHDAVERIQKERKVAQVVAMRLDLASLKSVQEFAEEYKRNDWPLHILILNAAVFGVPHELTEDGYETTFQVNYLGHFFLTQLLEEVLIRSAPAKVVVVSSESHRFSDLDLDNISIQKLSPDKDNYTAMYAYNLSKLCNVLFAHGLHARLSKFRVWTNSCHPGNMMYTNLHRSWWVWTLLFGLARPFTKSMQQGAATTVFCATALEIDGYGGMYFNNCCRCLPAEKTFKEKLCNALWELSEKDGVRSNGKI</sequence>
<dbReference type="FunCoup" id="A0A1S3HSM8">
    <property type="interactions" value="363"/>
</dbReference>
<dbReference type="Gene3D" id="2.20.70.10">
    <property type="match status" value="2"/>
</dbReference>
<feature type="domain" description="WW" evidence="11">
    <location>
        <begin position="13"/>
        <end position="46"/>
    </location>
</feature>
<dbReference type="PROSITE" id="PS50020">
    <property type="entry name" value="WW_DOMAIN_2"/>
    <property type="match status" value="2"/>
</dbReference>
<organism evidence="12 13">
    <name type="scientific">Lingula anatina</name>
    <name type="common">Brachiopod</name>
    <name type="synonym">Lingula unguis</name>
    <dbReference type="NCBI Taxonomy" id="7574"/>
    <lineage>
        <taxon>Eukaryota</taxon>
        <taxon>Metazoa</taxon>
        <taxon>Spiralia</taxon>
        <taxon>Lophotrochozoa</taxon>
        <taxon>Brachiopoda</taxon>
        <taxon>Linguliformea</taxon>
        <taxon>Lingulata</taxon>
        <taxon>Lingulida</taxon>
        <taxon>Linguloidea</taxon>
        <taxon>Lingulidae</taxon>
        <taxon>Lingula</taxon>
    </lineage>
</organism>
<name>A0A1S3HSM8_LINAN</name>
<evidence type="ECO:0000256" key="8">
    <source>
        <dbReference type="ARBA" id="ARBA00023002"/>
    </source>
</evidence>
<evidence type="ECO:0000256" key="4">
    <source>
        <dbReference type="ARBA" id="ARBA00016094"/>
    </source>
</evidence>
<dbReference type="FunFam" id="3.40.50.720:FF:000353">
    <property type="entry name" value="WW domain-containing oxidoreductase"/>
    <property type="match status" value="1"/>
</dbReference>
<dbReference type="OMA" id="PPAEKYW"/>
<keyword evidence="8" id="KW-0560">Oxidoreductase</keyword>
<evidence type="ECO:0000256" key="10">
    <source>
        <dbReference type="ARBA" id="ARBA00023228"/>
    </source>
</evidence>
<dbReference type="SUPFAM" id="SSF51735">
    <property type="entry name" value="NAD(P)-binding Rossmann-fold domains"/>
    <property type="match status" value="1"/>
</dbReference>
<evidence type="ECO:0000313" key="13">
    <source>
        <dbReference type="RefSeq" id="XP_013389042.1"/>
    </source>
</evidence>
<dbReference type="OrthoDB" id="9989144at2759"/>
<dbReference type="CDD" id="cd00201">
    <property type="entry name" value="WW"/>
    <property type="match status" value="2"/>
</dbReference>
<evidence type="ECO:0000256" key="9">
    <source>
        <dbReference type="ARBA" id="ARBA00023034"/>
    </source>
</evidence>
<gene>
    <name evidence="13" type="primary">LOC106157827</name>
</gene>
<accession>A0A1S3HSM8</accession>
<keyword evidence="6" id="KW-0053">Apoptosis</keyword>
<dbReference type="Pfam" id="PF00397">
    <property type="entry name" value="WW"/>
    <property type="match status" value="1"/>
</dbReference>
<keyword evidence="10" id="KW-0458">Lysosome</keyword>
<dbReference type="GO" id="GO:0016491">
    <property type="term" value="F:oxidoreductase activity"/>
    <property type="evidence" value="ECO:0007669"/>
    <property type="project" value="UniProtKB-KW"/>
</dbReference>
<evidence type="ECO:0000256" key="1">
    <source>
        <dbReference type="ARBA" id="ARBA00004371"/>
    </source>
</evidence>
<reference evidence="13" key="1">
    <citation type="submission" date="2025-08" db="UniProtKB">
        <authorList>
            <consortium name="RefSeq"/>
        </authorList>
    </citation>
    <scope>IDENTIFICATION</scope>
    <source>
        <tissue evidence="13">Gonads</tissue>
    </source>
</reference>
<feature type="domain" description="WW" evidence="11">
    <location>
        <begin position="54"/>
        <end position="87"/>
    </location>
</feature>
<dbReference type="InParanoid" id="A0A1S3HSM8"/>
<dbReference type="PANTHER" id="PTHR24320">
    <property type="entry name" value="RETINOL DEHYDROGENASE"/>
    <property type="match status" value="1"/>
</dbReference>
<dbReference type="STRING" id="7574.A0A1S3HSM8"/>
<evidence type="ECO:0000313" key="12">
    <source>
        <dbReference type="Proteomes" id="UP000085678"/>
    </source>
</evidence>
<dbReference type="GO" id="GO:0016055">
    <property type="term" value="P:Wnt signaling pathway"/>
    <property type="evidence" value="ECO:0007669"/>
    <property type="project" value="UniProtKB-KW"/>
</dbReference>
<dbReference type="Proteomes" id="UP000085678">
    <property type="component" value="Unplaced"/>
</dbReference>
<protein>
    <recommendedName>
        <fullName evidence="4">WW domain-containing oxidoreductase</fullName>
    </recommendedName>
</protein>
<evidence type="ECO:0000256" key="2">
    <source>
        <dbReference type="ARBA" id="ARBA00004555"/>
    </source>
</evidence>
<dbReference type="AlphaFoldDB" id="A0A1S3HSM8"/>
<dbReference type="KEGG" id="lak:106157827"/>
<dbReference type="InterPro" id="IPR036020">
    <property type="entry name" value="WW_dom_sf"/>
</dbReference>
<dbReference type="Gene3D" id="3.40.50.720">
    <property type="entry name" value="NAD(P)-binding Rossmann-like Domain"/>
    <property type="match status" value="1"/>
</dbReference>
<dbReference type="SUPFAM" id="SSF51045">
    <property type="entry name" value="WW domain"/>
    <property type="match status" value="2"/>
</dbReference>
<dbReference type="PROSITE" id="PS01159">
    <property type="entry name" value="WW_DOMAIN_1"/>
    <property type="match status" value="1"/>
</dbReference>
<comment type="subcellular location">
    <subcellularLocation>
        <location evidence="2">Golgi apparatus</location>
    </subcellularLocation>
    <subcellularLocation>
        <location evidence="1">Lysosome</location>
    </subcellularLocation>
</comment>
<dbReference type="RefSeq" id="XP_013389042.1">
    <property type="nucleotide sequence ID" value="XM_013533588.1"/>
</dbReference>
<evidence type="ECO:0000256" key="3">
    <source>
        <dbReference type="ARBA" id="ARBA00006484"/>
    </source>
</evidence>
<keyword evidence="12" id="KW-1185">Reference proteome</keyword>
<dbReference type="GO" id="GO:0005794">
    <property type="term" value="C:Golgi apparatus"/>
    <property type="evidence" value="ECO:0007669"/>
    <property type="project" value="UniProtKB-SubCell"/>
</dbReference>
<dbReference type="InterPro" id="IPR001202">
    <property type="entry name" value="WW_dom"/>
</dbReference>
<dbReference type="InterPro" id="IPR002347">
    <property type="entry name" value="SDR_fam"/>
</dbReference>
<dbReference type="GO" id="GO:0006915">
    <property type="term" value="P:apoptotic process"/>
    <property type="evidence" value="ECO:0007669"/>
    <property type="project" value="UniProtKB-KW"/>
</dbReference>
<dbReference type="GO" id="GO:0005764">
    <property type="term" value="C:lysosome"/>
    <property type="evidence" value="ECO:0007669"/>
    <property type="project" value="UniProtKB-SubCell"/>
</dbReference>
<evidence type="ECO:0000259" key="11">
    <source>
        <dbReference type="PROSITE" id="PS50020"/>
    </source>
</evidence>
<dbReference type="SMART" id="SM00456">
    <property type="entry name" value="WW"/>
    <property type="match status" value="2"/>
</dbReference>
<dbReference type="PANTHER" id="PTHR24320:SF282">
    <property type="entry name" value="WW DOMAIN-CONTAINING OXIDOREDUCTASE"/>
    <property type="match status" value="1"/>
</dbReference>
<dbReference type="Pfam" id="PF00106">
    <property type="entry name" value="adh_short"/>
    <property type="match status" value="1"/>
</dbReference>
<keyword evidence="7" id="KW-0521">NADP</keyword>
<dbReference type="InterPro" id="IPR036291">
    <property type="entry name" value="NAD(P)-bd_dom_sf"/>
</dbReference>
<evidence type="ECO:0000256" key="5">
    <source>
        <dbReference type="ARBA" id="ARBA00022687"/>
    </source>
</evidence>